<evidence type="ECO:0000313" key="3">
    <source>
        <dbReference type="EMBL" id="DAD18038.1"/>
    </source>
</evidence>
<keyword evidence="4" id="KW-1185">Reference proteome</keyword>
<dbReference type="PANTHER" id="PTHR31071:SF39">
    <property type="entry name" value="PROTEIN BRANCHLESS TRICHOME"/>
    <property type="match status" value="1"/>
</dbReference>
<protein>
    <recommendedName>
        <fullName evidence="5">Protein BRANCHLESS TRICHOME</fullName>
    </recommendedName>
</protein>
<dbReference type="AlphaFoldDB" id="A0A822XKF0"/>
<dbReference type="InterPro" id="IPR043424">
    <property type="entry name" value="BLT-like"/>
</dbReference>
<evidence type="ECO:0000313" key="4">
    <source>
        <dbReference type="Proteomes" id="UP000607653"/>
    </source>
</evidence>
<proteinExistence type="predicted"/>
<feature type="compositionally biased region" description="Basic residues" evidence="2">
    <location>
        <begin position="38"/>
        <end position="55"/>
    </location>
</feature>
<feature type="region of interest" description="Disordered" evidence="2">
    <location>
        <begin position="36"/>
        <end position="55"/>
    </location>
</feature>
<dbReference type="Proteomes" id="UP000607653">
    <property type="component" value="Unassembled WGS sequence"/>
</dbReference>
<reference evidence="3 4" key="1">
    <citation type="journal article" date="2020" name="Mol. Biol. Evol.">
        <title>Distinct Expression and Methylation Patterns for Genes with Different Fates following a Single Whole-Genome Duplication in Flowering Plants.</title>
        <authorList>
            <person name="Shi T."/>
            <person name="Rahmani R.S."/>
            <person name="Gugger P.F."/>
            <person name="Wang M."/>
            <person name="Li H."/>
            <person name="Zhang Y."/>
            <person name="Li Z."/>
            <person name="Wang Q."/>
            <person name="Van de Peer Y."/>
            <person name="Marchal K."/>
            <person name="Chen J."/>
        </authorList>
    </citation>
    <scope>NUCLEOTIDE SEQUENCE [LARGE SCALE GENOMIC DNA]</scope>
    <source>
        <tissue evidence="3">Leaf</tissue>
    </source>
</reference>
<keyword evidence="1" id="KW-0175">Coiled coil</keyword>
<comment type="caution">
    <text evidence="3">The sequence shown here is derived from an EMBL/GenBank/DDBJ whole genome shotgun (WGS) entry which is preliminary data.</text>
</comment>
<evidence type="ECO:0000256" key="1">
    <source>
        <dbReference type="SAM" id="Coils"/>
    </source>
</evidence>
<accession>A0A822XKF0</accession>
<organism evidence="3 4">
    <name type="scientific">Nelumbo nucifera</name>
    <name type="common">Sacred lotus</name>
    <dbReference type="NCBI Taxonomy" id="4432"/>
    <lineage>
        <taxon>Eukaryota</taxon>
        <taxon>Viridiplantae</taxon>
        <taxon>Streptophyta</taxon>
        <taxon>Embryophyta</taxon>
        <taxon>Tracheophyta</taxon>
        <taxon>Spermatophyta</taxon>
        <taxon>Magnoliopsida</taxon>
        <taxon>Proteales</taxon>
        <taxon>Nelumbonaceae</taxon>
        <taxon>Nelumbo</taxon>
    </lineage>
</organism>
<gene>
    <name evidence="3" type="ORF">HUJ06_019501</name>
</gene>
<dbReference type="PANTHER" id="PTHR31071">
    <property type="entry name" value="GB|AAF24581.1"/>
    <property type="match status" value="1"/>
</dbReference>
<feature type="coiled-coil region" evidence="1">
    <location>
        <begin position="86"/>
        <end position="172"/>
    </location>
</feature>
<evidence type="ECO:0000256" key="2">
    <source>
        <dbReference type="SAM" id="MobiDB-lite"/>
    </source>
</evidence>
<name>A0A822XKF0_NELNU</name>
<dbReference type="SUPFAM" id="SSF144284">
    <property type="entry name" value="Sec2 N-terminal region"/>
    <property type="match status" value="1"/>
</dbReference>
<sequence length="330" mass="38245">MMATIESPLDLRDQNSTTFPSWKLYENPFYYSDQQHQYQHHHHLQHQHQQHHHPHHRRLLLPLSARKIAASLWDLRFFRPVMDTELDIVRAQIAELRAELQLERKIRKKVESDNKKLAKELSEERKGREAMERVCQELVEQIASHKEEIRRLKREMEEERKMLRMAEVLREERVQMKLTEAKILFEEKLLELEFSKGSQIGTPTTNVEPKNREKKKALAITSTVTAATATTTTSAKESTTMVMGIPGNSNSIEYNDLVRSTANQQRKASSEAENPHIKRGIKGFVEFPKVIRAIGSRGRHLGSKLECQKAQLRLLLKQKSPIGTNNLIVG</sequence>
<evidence type="ECO:0008006" key="5">
    <source>
        <dbReference type="Google" id="ProtNLM"/>
    </source>
</evidence>
<dbReference type="EMBL" id="DUZY01000001">
    <property type="protein sequence ID" value="DAD18038.1"/>
    <property type="molecule type" value="Genomic_DNA"/>
</dbReference>